<evidence type="ECO:0000256" key="5">
    <source>
        <dbReference type="HAMAP-Rule" id="MF_00817"/>
    </source>
</evidence>
<dbReference type="RefSeq" id="WP_340674660.1">
    <property type="nucleotide sequence ID" value="NZ_JBHTIT010000001.1"/>
</dbReference>
<keyword evidence="1 5" id="KW-0963">Cytoplasm</keyword>
<dbReference type="Pfam" id="PF14819">
    <property type="entry name" value="QueF_N"/>
    <property type="match status" value="1"/>
</dbReference>
<evidence type="ECO:0000313" key="8">
    <source>
        <dbReference type="Proteomes" id="UP001597044"/>
    </source>
</evidence>
<dbReference type="Pfam" id="PF14489">
    <property type="entry name" value="QueF"/>
    <property type="match status" value="1"/>
</dbReference>
<name>A0ABW3HGA4_9GAMM</name>
<evidence type="ECO:0000256" key="3">
    <source>
        <dbReference type="ARBA" id="ARBA00022857"/>
    </source>
</evidence>
<feature type="binding site" evidence="5">
    <location>
        <begin position="249"/>
        <end position="250"/>
    </location>
    <ligand>
        <name>NADPH</name>
        <dbReference type="ChEBI" id="CHEBI:57783"/>
    </ligand>
</feature>
<comment type="function">
    <text evidence="5">Catalyzes the NADPH-dependent reduction of 7-cyano-7-deazaguanine (preQ0) to 7-aminomethyl-7-deazaguanine (preQ1).</text>
</comment>
<evidence type="ECO:0000256" key="4">
    <source>
        <dbReference type="ARBA" id="ARBA00023002"/>
    </source>
</evidence>
<dbReference type="EMBL" id="JBHTIT010000001">
    <property type="protein sequence ID" value="MFD0949545.1"/>
    <property type="molecule type" value="Genomic_DNA"/>
</dbReference>
<comment type="pathway">
    <text evidence="5">tRNA modification; tRNA-queuosine biosynthesis.</text>
</comment>
<feature type="binding site" evidence="5">
    <location>
        <begin position="85"/>
        <end position="86"/>
    </location>
    <ligand>
        <name>NADPH</name>
        <dbReference type="ChEBI" id="CHEBI:57783"/>
    </ligand>
</feature>
<keyword evidence="8" id="KW-1185">Reference proteome</keyword>
<dbReference type="SUPFAM" id="SSF55620">
    <property type="entry name" value="Tetrahydrobiopterin biosynthesis enzymes-like"/>
    <property type="match status" value="1"/>
</dbReference>
<dbReference type="Proteomes" id="UP001597044">
    <property type="component" value="Unassembled WGS sequence"/>
</dbReference>
<feature type="active site" description="Proton donor" evidence="5">
    <location>
        <position position="188"/>
    </location>
</feature>
<feature type="binding site" evidence="5">
    <location>
        <begin position="83"/>
        <end position="85"/>
    </location>
    <ligand>
        <name>substrate</name>
    </ligand>
</feature>
<comment type="similarity">
    <text evidence="5">Belongs to the GTP cyclohydrolase I family. QueF type 2 subfamily.</text>
</comment>
<reference evidence="8" key="1">
    <citation type="journal article" date="2019" name="Int. J. Syst. Evol. Microbiol.">
        <title>The Global Catalogue of Microorganisms (GCM) 10K type strain sequencing project: providing services to taxonomists for standard genome sequencing and annotation.</title>
        <authorList>
            <consortium name="The Broad Institute Genomics Platform"/>
            <consortium name="The Broad Institute Genome Sequencing Center for Infectious Disease"/>
            <person name="Wu L."/>
            <person name="Ma J."/>
        </authorList>
    </citation>
    <scope>NUCLEOTIDE SEQUENCE [LARGE SCALE GENOMIC DNA]</scope>
    <source>
        <strain evidence="8">CCUG 63419</strain>
    </source>
</reference>
<accession>A0ABW3HGA4</accession>
<evidence type="ECO:0000256" key="1">
    <source>
        <dbReference type="ARBA" id="ARBA00022490"/>
    </source>
</evidence>
<comment type="caution">
    <text evidence="7">The sequence shown here is derived from an EMBL/GenBank/DDBJ whole genome shotgun (WGS) entry which is preliminary data.</text>
</comment>
<comment type="catalytic activity">
    <reaction evidence="5">
        <text>7-aminomethyl-7-carbaguanine + 2 NADP(+) = 7-cyano-7-carbaguanine + 2 NADPH + 3 H(+)</text>
        <dbReference type="Rhea" id="RHEA:13409"/>
        <dbReference type="ChEBI" id="CHEBI:15378"/>
        <dbReference type="ChEBI" id="CHEBI:45075"/>
        <dbReference type="ChEBI" id="CHEBI:57783"/>
        <dbReference type="ChEBI" id="CHEBI:58349"/>
        <dbReference type="ChEBI" id="CHEBI:58703"/>
        <dbReference type="EC" id="1.7.1.13"/>
    </reaction>
</comment>
<feature type="active site" description="Thioimide intermediate" evidence="5">
    <location>
        <position position="181"/>
    </location>
</feature>
<sequence length="273" mass="30384">MDLHLLTQLGQATDYPDMPCAERLQAIPRQFSRDGLGLGAHSALPFQGVDLWTHYELSWLDGQGKPRVAIGEIRVPAESANIIESKSLKLYFNGLNFTRFASPEAFVAHVEADLSPVAGAKVTLSLLDVGAAASLVALPGTCLDDLALSTDVYRPDPSLIHVREGVYEDAIWHSHLLRSNCPVTDQPDWGSVMIHARGPALVPESLLAYLVSYRRHSDFHEQCVERIFMDLMSHAKLEQLTVYARYTRRGGLDINPFRSNFESLTESLRMARQ</sequence>
<dbReference type="PANTHER" id="PTHR34354">
    <property type="entry name" value="NADPH-DEPENDENT 7-CYANO-7-DEAZAGUANINE REDUCTASE"/>
    <property type="match status" value="1"/>
</dbReference>
<evidence type="ECO:0000259" key="6">
    <source>
        <dbReference type="Pfam" id="PF14819"/>
    </source>
</evidence>
<evidence type="ECO:0000256" key="2">
    <source>
        <dbReference type="ARBA" id="ARBA00022785"/>
    </source>
</evidence>
<dbReference type="InterPro" id="IPR029139">
    <property type="entry name" value="QueF_N"/>
</dbReference>
<protein>
    <recommendedName>
        <fullName evidence="5">NADPH-dependent 7-cyano-7-deazaguanine reductase</fullName>
        <ecNumber evidence="5">1.7.1.13</ecNumber>
    </recommendedName>
    <alternativeName>
        <fullName evidence="5">7-cyano-7-carbaguanine reductase</fullName>
    </alternativeName>
    <alternativeName>
        <fullName evidence="5">NADPH-dependent nitrile oxidoreductase</fullName>
    </alternativeName>
    <alternativeName>
        <fullName evidence="5">PreQ(0) reductase</fullName>
    </alternativeName>
</protein>
<proteinExistence type="inferred from homology"/>
<evidence type="ECO:0000313" key="7">
    <source>
        <dbReference type="EMBL" id="MFD0949545.1"/>
    </source>
</evidence>
<dbReference type="InterPro" id="IPR016428">
    <property type="entry name" value="QueF_type2"/>
</dbReference>
<dbReference type="Gene3D" id="3.30.1130.10">
    <property type="match status" value="2"/>
</dbReference>
<dbReference type="InterPro" id="IPR029500">
    <property type="entry name" value="QueF"/>
</dbReference>
<feature type="domain" description="NADPH-dependent 7-cyano-7-deazaguanine reductase N-terminal" evidence="6">
    <location>
        <begin position="18"/>
        <end position="125"/>
    </location>
</feature>
<comment type="subcellular location">
    <subcellularLocation>
        <location evidence="5">Cytoplasm</location>
    </subcellularLocation>
</comment>
<keyword evidence="4 5" id="KW-0560">Oxidoreductase</keyword>
<dbReference type="InterPro" id="IPR043133">
    <property type="entry name" value="GTP-CH-I_C/QueF"/>
</dbReference>
<dbReference type="GO" id="GO:0033739">
    <property type="term" value="F:preQ1 synthase activity"/>
    <property type="evidence" value="ECO:0007669"/>
    <property type="project" value="UniProtKB-EC"/>
</dbReference>
<organism evidence="7 8">
    <name type="scientific">Paraperlucidibaca wandonensis</name>
    <dbReference type="NCBI Taxonomy" id="1268273"/>
    <lineage>
        <taxon>Bacteria</taxon>
        <taxon>Pseudomonadati</taxon>
        <taxon>Pseudomonadota</taxon>
        <taxon>Gammaproteobacteria</taxon>
        <taxon>Moraxellales</taxon>
        <taxon>Moraxellaceae</taxon>
        <taxon>Paraperlucidibaca</taxon>
    </lineage>
</organism>
<dbReference type="PIRSF" id="PIRSF004750">
    <property type="entry name" value="Nitrile_oxidored_YqcD_prd"/>
    <property type="match status" value="1"/>
</dbReference>
<dbReference type="InterPro" id="IPR050084">
    <property type="entry name" value="NADPH_dep_7-cyano-7-deazaG_red"/>
</dbReference>
<keyword evidence="2 5" id="KW-0671">Queuosine biosynthesis</keyword>
<dbReference type="EC" id="1.7.1.13" evidence="5"/>
<dbReference type="HAMAP" id="MF_00817">
    <property type="entry name" value="QueF_type2"/>
    <property type="match status" value="1"/>
</dbReference>
<gene>
    <name evidence="5 7" type="primary">queF</name>
    <name evidence="7" type="ORF">ACFQ0F_03920</name>
</gene>
<dbReference type="NCBIfam" id="TIGR03138">
    <property type="entry name" value="QueF"/>
    <property type="match status" value="1"/>
</dbReference>
<dbReference type="PANTHER" id="PTHR34354:SF1">
    <property type="entry name" value="NADPH-DEPENDENT 7-CYANO-7-DEAZAGUANINE REDUCTASE"/>
    <property type="match status" value="1"/>
</dbReference>
<comment type="subunit">
    <text evidence="5">Homodimer.</text>
</comment>
<feature type="binding site" evidence="5">
    <location>
        <begin position="220"/>
        <end position="221"/>
    </location>
    <ligand>
        <name>substrate</name>
    </ligand>
</feature>
<keyword evidence="3 5" id="KW-0521">NADP</keyword>